<comment type="caution">
    <text evidence="4">The sequence shown here is derived from an EMBL/GenBank/DDBJ whole genome shotgun (WGS) entry which is preliminary data.</text>
</comment>
<comment type="similarity">
    <text evidence="1">Belongs to the carbon-nitrogen hydrolase superfamily. NIT1/NIT2 family.</text>
</comment>
<evidence type="ECO:0000259" key="3">
    <source>
        <dbReference type="PROSITE" id="PS50263"/>
    </source>
</evidence>
<dbReference type="RefSeq" id="WP_306736513.1">
    <property type="nucleotide sequence ID" value="NZ_JANHAX010000004.1"/>
</dbReference>
<dbReference type="Pfam" id="PF00795">
    <property type="entry name" value="CN_hydrolase"/>
    <property type="match status" value="1"/>
</dbReference>
<sequence>MTEPRDLTLLACQIDVPETPDAAARDSHLRSVVARIRAVAEPGQYDLIVLPELSAIEYSEAAFARLDLLAEPLEGPSFMVFAELAQAVRATVVYGFARRDEAGRHFICQAAVGPDGVLLGFYDKLHLAQFGDSAEAGAFRAGDHLFQFEICGLRIAPLICYDIRFPELTARLAADGVDLVLQCSAYAHDLSFHSWRPFVVTRAMEQGLAWLGLNRAGDGWGGSIWCPGYADAAAPEQVFGPKECFVPLQLPRDFRRGNAERLPFDRDRRGDYAGLPVHRAEVPGGG</sequence>
<evidence type="ECO:0000313" key="4">
    <source>
        <dbReference type="EMBL" id="MDQ2091230.1"/>
    </source>
</evidence>
<proteinExistence type="inferred from homology"/>
<protein>
    <submittedName>
        <fullName evidence="4">Carbon-nitrogen hydrolase family protein</fullName>
    </submittedName>
</protein>
<gene>
    <name evidence="4" type="ORF">NO357_15110</name>
</gene>
<organism evidence="4 5">
    <name type="scientific">Marimonas arenosa</name>
    <dbReference type="NCBI Taxonomy" id="1795305"/>
    <lineage>
        <taxon>Bacteria</taxon>
        <taxon>Pseudomonadati</taxon>
        <taxon>Pseudomonadota</taxon>
        <taxon>Alphaproteobacteria</taxon>
        <taxon>Rhodobacterales</taxon>
        <taxon>Paracoccaceae</taxon>
        <taxon>Marimonas</taxon>
    </lineage>
</organism>
<dbReference type="EMBL" id="JANHAX010000004">
    <property type="protein sequence ID" value="MDQ2091230.1"/>
    <property type="molecule type" value="Genomic_DNA"/>
</dbReference>
<reference evidence="4" key="1">
    <citation type="submission" date="2022-07" db="EMBL/GenBank/DDBJ databases">
        <authorList>
            <person name="Otstavnykh N."/>
            <person name="Isaeva M."/>
            <person name="Bystritskaya E."/>
        </authorList>
    </citation>
    <scope>NUCLEOTIDE SEQUENCE</scope>
    <source>
        <strain evidence="4">KCTC 52189</strain>
    </source>
</reference>
<name>A0AAE3WF44_9RHOB</name>
<dbReference type="PANTHER" id="PTHR43674">
    <property type="entry name" value="NITRILASE C965.09-RELATED"/>
    <property type="match status" value="1"/>
</dbReference>
<dbReference type="CDD" id="cd07197">
    <property type="entry name" value="nitrilase"/>
    <property type="match status" value="1"/>
</dbReference>
<dbReference type="PANTHER" id="PTHR43674:SF2">
    <property type="entry name" value="BETA-UREIDOPROPIONASE"/>
    <property type="match status" value="1"/>
</dbReference>
<feature type="domain" description="CN hydrolase" evidence="3">
    <location>
        <begin position="7"/>
        <end position="250"/>
    </location>
</feature>
<dbReference type="InterPro" id="IPR050345">
    <property type="entry name" value="Aliph_Amidase/BUP"/>
</dbReference>
<reference evidence="4" key="2">
    <citation type="submission" date="2023-02" db="EMBL/GenBank/DDBJ databases">
        <title>'Rhodoalgimonas zhirmunskyi' gen. nov., isolated from a red alga.</title>
        <authorList>
            <person name="Nedashkovskaya O.I."/>
            <person name="Otstavnykh N.Y."/>
            <person name="Bystritskaya E.P."/>
            <person name="Balabanova L.A."/>
            <person name="Isaeva M.P."/>
        </authorList>
    </citation>
    <scope>NUCLEOTIDE SEQUENCE</scope>
    <source>
        <strain evidence="4">KCTC 52189</strain>
    </source>
</reference>
<keyword evidence="5" id="KW-1185">Reference proteome</keyword>
<dbReference type="PROSITE" id="PS01227">
    <property type="entry name" value="UPF0012"/>
    <property type="match status" value="1"/>
</dbReference>
<dbReference type="Gene3D" id="3.60.110.10">
    <property type="entry name" value="Carbon-nitrogen hydrolase"/>
    <property type="match status" value="1"/>
</dbReference>
<dbReference type="PROSITE" id="PS50263">
    <property type="entry name" value="CN_HYDROLASE"/>
    <property type="match status" value="1"/>
</dbReference>
<dbReference type="GO" id="GO:0016811">
    <property type="term" value="F:hydrolase activity, acting on carbon-nitrogen (but not peptide) bonds, in linear amides"/>
    <property type="evidence" value="ECO:0007669"/>
    <property type="project" value="UniProtKB-ARBA"/>
</dbReference>
<accession>A0AAE3WF44</accession>
<dbReference type="Proteomes" id="UP001226762">
    <property type="component" value="Unassembled WGS sequence"/>
</dbReference>
<dbReference type="SUPFAM" id="SSF56317">
    <property type="entry name" value="Carbon-nitrogen hydrolase"/>
    <property type="match status" value="1"/>
</dbReference>
<evidence type="ECO:0000256" key="2">
    <source>
        <dbReference type="ARBA" id="ARBA00022801"/>
    </source>
</evidence>
<dbReference type="AlphaFoldDB" id="A0AAE3WF44"/>
<keyword evidence="2 4" id="KW-0378">Hydrolase</keyword>
<dbReference type="InterPro" id="IPR001110">
    <property type="entry name" value="UPF0012_CS"/>
</dbReference>
<dbReference type="InterPro" id="IPR003010">
    <property type="entry name" value="C-N_Hydrolase"/>
</dbReference>
<evidence type="ECO:0000256" key="1">
    <source>
        <dbReference type="ARBA" id="ARBA00010613"/>
    </source>
</evidence>
<dbReference type="InterPro" id="IPR036526">
    <property type="entry name" value="C-N_Hydrolase_sf"/>
</dbReference>
<evidence type="ECO:0000313" key="5">
    <source>
        <dbReference type="Proteomes" id="UP001226762"/>
    </source>
</evidence>